<dbReference type="RefSeq" id="XP_046006468.1">
    <property type="nucleotide sequence ID" value="XM_046161247.1"/>
</dbReference>
<evidence type="ECO:0000256" key="1">
    <source>
        <dbReference type="SAM" id="Phobius"/>
    </source>
</evidence>
<sequence>MALTDKPPRNTFVRVARKLYHPIGFSKGYNAALWFIFSGALFGFVLARFPSVNVLGVFCNPEAPSGAQAAPGECYYYLQDYYGTGMTLHLVGIFSASIFALVQFVPVIRHKYIMVHRISGYASILLSFVGVAGAIMTAPASFGGSLEIQAAAGFLGIIFVGSIVMAYINIKRLQIEQHRMWMLRAWFYATSIITLRIIFIIAATIISSRGPYFSSIPCAQIVFTIGEDLTRAEYPSCQPYFSGEDPSAHATVRASLTSPTNASEVGAAFNVSFGMAAWVAFAIHILGVEIYIKLTPAEHERLRQISYERQRKAGFRNPGRAGLTVDRFGDSERWVPVPKCGDDELAHPLRSHLGP</sequence>
<dbReference type="GeneID" id="70190793"/>
<dbReference type="Proteomes" id="UP000756346">
    <property type="component" value="Unassembled WGS sequence"/>
</dbReference>
<dbReference type="Pfam" id="PF10067">
    <property type="entry name" value="DUF2306"/>
    <property type="match status" value="1"/>
</dbReference>
<feature type="transmembrane region" description="Helical" evidence="1">
    <location>
        <begin position="120"/>
        <end position="142"/>
    </location>
</feature>
<evidence type="ECO:0008006" key="4">
    <source>
        <dbReference type="Google" id="ProtNLM"/>
    </source>
</evidence>
<dbReference type="EMBL" id="JAGTJQ010000011">
    <property type="protein sequence ID" value="KAH7018201.1"/>
    <property type="molecule type" value="Genomic_DNA"/>
</dbReference>
<keyword evidence="3" id="KW-1185">Reference proteome</keyword>
<dbReference type="OrthoDB" id="193478at2759"/>
<accession>A0A9P8XVP5</accession>
<dbReference type="InterPro" id="IPR018750">
    <property type="entry name" value="DUF2306_membrane"/>
</dbReference>
<feature type="transmembrane region" description="Helical" evidence="1">
    <location>
        <begin position="148"/>
        <end position="170"/>
    </location>
</feature>
<comment type="caution">
    <text evidence="2">The sequence shown here is derived from an EMBL/GenBank/DDBJ whole genome shotgun (WGS) entry which is preliminary data.</text>
</comment>
<protein>
    <recommendedName>
        <fullName evidence="4">DUF2306 domain-containing protein</fullName>
    </recommendedName>
</protein>
<feature type="transmembrane region" description="Helical" evidence="1">
    <location>
        <begin position="86"/>
        <end position="108"/>
    </location>
</feature>
<evidence type="ECO:0000313" key="3">
    <source>
        <dbReference type="Proteomes" id="UP000756346"/>
    </source>
</evidence>
<keyword evidence="1" id="KW-0812">Transmembrane</keyword>
<proteinExistence type="predicted"/>
<gene>
    <name evidence="2" type="ORF">B0I36DRAFT_388455</name>
</gene>
<reference evidence="2" key="1">
    <citation type="journal article" date="2021" name="Nat. Commun.">
        <title>Genetic determinants of endophytism in the Arabidopsis root mycobiome.</title>
        <authorList>
            <person name="Mesny F."/>
            <person name="Miyauchi S."/>
            <person name="Thiergart T."/>
            <person name="Pickel B."/>
            <person name="Atanasova L."/>
            <person name="Karlsson M."/>
            <person name="Huettel B."/>
            <person name="Barry K.W."/>
            <person name="Haridas S."/>
            <person name="Chen C."/>
            <person name="Bauer D."/>
            <person name="Andreopoulos W."/>
            <person name="Pangilinan J."/>
            <person name="LaButti K."/>
            <person name="Riley R."/>
            <person name="Lipzen A."/>
            <person name="Clum A."/>
            <person name="Drula E."/>
            <person name="Henrissat B."/>
            <person name="Kohler A."/>
            <person name="Grigoriev I.V."/>
            <person name="Martin F.M."/>
            <person name="Hacquard S."/>
        </authorList>
    </citation>
    <scope>NUCLEOTIDE SEQUENCE</scope>
    <source>
        <strain evidence="2">MPI-CAGE-CH-0230</strain>
    </source>
</reference>
<keyword evidence="1" id="KW-1133">Transmembrane helix</keyword>
<evidence type="ECO:0000313" key="2">
    <source>
        <dbReference type="EMBL" id="KAH7018201.1"/>
    </source>
</evidence>
<name>A0A9P8XVP5_9PEZI</name>
<feature type="transmembrane region" description="Helical" evidence="1">
    <location>
        <begin position="267"/>
        <end position="292"/>
    </location>
</feature>
<organism evidence="2 3">
    <name type="scientific">Microdochium trichocladiopsis</name>
    <dbReference type="NCBI Taxonomy" id="1682393"/>
    <lineage>
        <taxon>Eukaryota</taxon>
        <taxon>Fungi</taxon>
        <taxon>Dikarya</taxon>
        <taxon>Ascomycota</taxon>
        <taxon>Pezizomycotina</taxon>
        <taxon>Sordariomycetes</taxon>
        <taxon>Xylariomycetidae</taxon>
        <taxon>Xylariales</taxon>
        <taxon>Microdochiaceae</taxon>
        <taxon>Microdochium</taxon>
    </lineage>
</organism>
<keyword evidence="1" id="KW-0472">Membrane</keyword>
<feature type="transmembrane region" description="Helical" evidence="1">
    <location>
        <begin position="28"/>
        <end position="47"/>
    </location>
</feature>
<dbReference type="AlphaFoldDB" id="A0A9P8XVP5"/>
<feature type="transmembrane region" description="Helical" evidence="1">
    <location>
        <begin position="182"/>
        <end position="206"/>
    </location>
</feature>